<dbReference type="Pfam" id="PF14420">
    <property type="entry name" value="Clr5"/>
    <property type="match status" value="1"/>
</dbReference>
<comment type="caution">
    <text evidence="3">The sequence shown here is derived from an EMBL/GenBank/DDBJ whole genome shotgun (WGS) entry which is preliminary data.</text>
</comment>
<dbReference type="PANTHER" id="PTHR38788:SF3">
    <property type="entry name" value="CLR5 DOMAIN-CONTAINING PROTEIN"/>
    <property type="match status" value="1"/>
</dbReference>
<feature type="compositionally biased region" description="Polar residues" evidence="1">
    <location>
        <begin position="333"/>
        <end position="343"/>
    </location>
</feature>
<evidence type="ECO:0000313" key="3">
    <source>
        <dbReference type="EMBL" id="CAI6084030.1"/>
    </source>
</evidence>
<feature type="region of interest" description="Disordered" evidence="1">
    <location>
        <begin position="333"/>
        <end position="511"/>
    </location>
</feature>
<gene>
    <name evidence="3" type="ORF">CCHLO57077_00004754</name>
</gene>
<evidence type="ECO:0000259" key="2">
    <source>
        <dbReference type="Pfam" id="PF14420"/>
    </source>
</evidence>
<name>A0AA35PWD8_9HYPO</name>
<keyword evidence="4" id="KW-1185">Reference proteome</keyword>
<feature type="compositionally biased region" description="Polar residues" evidence="1">
    <location>
        <begin position="15"/>
        <end position="31"/>
    </location>
</feature>
<dbReference type="EMBL" id="CABFNP030000754">
    <property type="protein sequence ID" value="CAI6084030.1"/>
    <property type="molecule type" value="Genomic_DNA"/>
</dbReference>
<feature type="region of interest" description="Disordered" evidence="1">
    <location>
        <begin position="273"/>
        <end position="304"/>
    </location>
</feature>
<feature type="region of interest" description="Disordered" evidence="1">
    <location>
        <begin position="15"/>
        <end position="108"/>
    </location>
</feature>
<evidence type="ECO:0000313" key="4">
    <source>
        <dbReference type="Proteomes" id="UP001160390"/>
    </source>
</evidence>
<evidence type="ECO:0000256" key="1">
    <source>
        <dbReference type="SAM" id="MobiDB-lite"/>
    </source>
</evidence>
<feature type="compositionally biased region" description="Pro residues" evidence="1">
    <location>
        <begin position="416"/>
        <end position="427"/>
    </location>
</feature>
<feature type="compositionally biased region" description="Basic residues" evidence="1">
    <location>
        <begin position="442"/>
        <end position="455"/>
    </location>
</feature>
<accession>A0AA35PWD8</accession>
<dbReference type="Proteomes" id="UP001160390">
    <property type="component" value="Unassembled WGS sequence"/>
</dbReference>
<feature type="compositionally biased region" description="Polar residues" evidence="1">
    <location>
        <begin position="461"/>
        <end position="485"/>
    </location>
</feature>
<protein>
    <recommendedName>
        <fullName evidence="2">Clr5 domain-containing protein</fullName>
    </recommendedName>
</protein>
<dbReference type="PANTHER" id="PTHR38788">
    <property type="entry name" value="CLR5 DOMAIN-CONTAINING PROTEIN"/>
    <property type="match status" value="1"/>
</dbReference>
<feature type="compositionally biased region" description="Pro residues" evidence="1">
    <location>
        <begin position="208"/>
        <end position="218"/>
    </location>
</feature>
<organism evidence="3 4">
    <name type="scientific">Clonostachys chloroleuca</name>
    <dbReference type="NCBI Taxonomy" id="1926264"/>
    <lineage>
        <taxon>Eukaryota</taxon>
        <taxon>Fungi</taxon>
        <taxon>Dikarya</taxon>
        <taxon>Ascomycota</taxon>
        <taxon>Pezizomycotina</taxon>
        <taxon>Sordariomycetes</taxon>
        <taxon>Hypocreomycetidae</taxon>
        <taxon>Hypocreales</taxon>
        <taxon>Bionectriaceae</taxon>
        <taxon>Clonostachys</taxon>
    </lineage>
</organism>
<feature type="compositionally biased region" description="Polar residues" evidence="1">
    <location>
        <begin position="182"/>
        <end position="191"/>
    </location>
</feature>
<sequence length="991" mass="110123">MFNQRQWEQLNAFANSFAGSAPSQSQPQVQESRPFHGGNQHSIPHAHQHQHQHQQQPQHNHNAAVHHHFQQQQQQQQQHFHHHQHQQQQQPQQYGFSGQDEWSGFGMQASHAPSAAAYSAESHPSIKREVSMSGDMDWTPSTDYSNGFQPDGFGAVQNGGAMDFTNMGSFNDNGANAFGHTNGEQTGAGNRNSGGVGRLVAHFENKNPSPPPMLPPRPSNSVTSPIATNNHLHHQNHQEQPTSSFGSFNASAPSNSFNSNSFNSSRFPGSIETNFGSFGGHQSRVTSPIATSPPPMNYGSFQDASCVTSPTTNAPVGDPFESLDFMTSNQMNHGHHMTTSSMVGSPAPTTPGAGLTAGTPGFAIWRPPDSQHVQQHQPPATHPQVQQKIQTQNLQPSPNPKTPFSQANSPSGYFRPPVPTTPKPPMPIGNQFILELNPGSKTKGKAPAKPPKPRAPKPAASSYSTTVKEEPSTPQMSEVPSTSDGFSMMSGDPAASRPPPINRPSREQVPAEAWEGFKTTIRDLYLEQRKPLKEVMSIMADKYNFQATDLNQDLVLTQEYDSPKMYKTRFSQWGFVKNNTEDEVKRLLSMKFQRDAEGKVSEFVRNGKIVNLGTYLKRKGVTEYDLVDFELPADLPSHVRCRTPTPPPAPEYLKSPDLLRAQELIVGNTRKAFLQGRQVELEIEHQVGWASIMVWGAPSSDALTEANFFFEAGDVEQGGKSLMNAFNQLEVDLRQLSPLGLIEVILGMVRRDPGLMTALSKFVSAFSTTNYERAHPLRCIFGCLYEMQQKHGAVTLSDMLWASTPLIADELEAIYGHRHPYVTRTLIDLALVHGHKNSERLEKLVLELRVLHRQMEQQAGADNGDLMSLRFAIAQMLYVANSESDASKQSANDLWKEMKKMNLVFRVRDRPNTFCYHCPVKVDPYTKRCRRQYDSVVELLEKHVGVKVLPYFEEDHHLHTHESDSQESWASAMSQSMSQPMGGASRWGGFI</sequence>
<proteinExistence type="predicted"/>
<feature type="region of interest" description="Disordered" evidence="1">
    <location>
        <begin position="175"/>
        <end position="228"/>
    </location>
</feature>
<dbReference type="AlphaFoldDB" id="A0AA35PWD8"/>
<dbReference type="InterPro" id="IPR025676">
    <property type="entry name" value="Clr5_dom"/>
</dbReference>
<feature type="compositionally biased region" description="Low complexity" evidence="1">
    <location>
        <begin position="346"/>
        <end position="363"/>
    </location>
</feature>
<feature type="compositionally biased region" description="Polar residues" evidence="1">
    <location>
        <begin position="371"/>
        <end position="411"/>
    </location>
</feature>
<feature type="compositionally biased region" description="Low complexity" evidence="1">
    <location>
        <begin position="966"/>
        <end position="984"/>
    </location>
</feature>
<reference evidence="3" key="1">
    <citation type="submission" date="2023-01" db="EMBL/GenBank/DDBJ databases">
        <authorList>
            <person name="Piombo E."/>
        </authorList>
    </citation>
    <scope>NUCLEOTIDE SEQUENCE</scope>
</reference>
<feature type="region of interest" description="Disordered" evidence="1">
    <location>
        <begin position="962"/>
        <end position="991"/>
    </location>
</feature>
<feature type="compositionally biased region" description="Low complexity" evidence="1">
    <location>
        <begin position="53"/>
        <end position="63"/>
    </location>
</feature>
<feature type="domain" description="Clr5" evidence="2">
    <location>
        <begin position="511"/>
        <end position="577"/>
    </location>
</feature>